<protein>
    <submittedName>
        <fullName evidence="4">Phage major capsid protein</fullName>
    </submittedName>
</protein>
<sequence length="368" mass="41076">MIVNKELRELLEKINNKKTEARNLLAANKLDEAKNLTDEVKNLQKEFDVKSALYEAEKDAVAVTIENKGNVDEVKTFFKALRGEQLTEAENALVTGGANGENLIVPQDIQTQIKELRRQYKSAKPLVGYYPTTTLTGSFVYEDASTATELTNFTDGDDIPDSNEPKFVNVPYTVKDYGGTLPVSNRLLQNEDGGLVAYLGKWFNRKAVRTENKKIFEKLKAGKTVKSLADWKALKKSLNIDLDPAFVDIVIITNQDGFDHLDEAVDEQGRPILQPNPADATKKMFKGYSIEVFSNTELPTVVDKAPIIYGSTQDGVTFVDRNTLQIDSSEHAAFKKNQTMMRVIEQFDVIDADKAAYVYGEMTVTPTV</sequence>
<dbReference type="OrthoDB" id="85826at2"/>
<gene>
    <name evidence="4" type="ORF">CGZ90_08210</name>
</gene>
<evidence type="ECO:0000313" key="4">
    <source>
        <dbReference type="EMBL" id="OYD57876.1"/>
    </source>
</evidence>
<dbReference type="Proteomes" id="UP000215059">
    <property type="component" value="Unassembled WGS sequence"/>
</dbReference>
<accession>A0A235F996</accession>
<reference evidence="4 5" key="1">
    <citation type="submission" date="2017-07" db="EMBL/GenBank/DDBJ databases">
        <title>Fictibacillus sp. nov. GDSW-R2A3 Genome sequencing and assembly.</title>
        <authorList>
            <person name="Mayilraj S."/>
        </authorList>
    </citation>
    <scope>NUCLEOTIDE SEQUENCE [LARGE SCALE GENOMIC DNA]</scope>
    <source>
        <strain evidence="4 5">GDSW-R2A3</strain>
    </source>
</reference>
<feature type="domain" description="Phage capsid-like C-terminal" evidence="3">
    <location>
        <begin position="103"/>
        <end position="359"/>
    </location>
</feature>
<name>A0A235F996_9BACL</name>
<dbReference type="InterPro" id="IPR054612">
    <property type="entry name" value="Phage_capsid-like_C"/>
</dbReference>
<dbReference type="AlphaFoldDB" id="A0A235F996"/>
<keyword evidence="5" id="KW-1185">Reference proteome</keyword>
<evidence type="ECO:0000313" key="5">
    <source>
        <dbReference type="Proteomes" id="UP000215059"/>
    </source>
</evidence>
<proteinExistence type="predicted"/>
<evidence type="ECO:0000259" key="3">
    <source>
        <dbReference type="Pfam" id="PF05065"/>
    </source>
</evidence>
<dbReference type="SUPFAM" id="SSF56563">
    <property type="entry name" value="Major capsid protein gp5"/>
    <property type="match status" value="1"/>
</dbReference>
<comment type="subcellular location">
    <subcellularLocation>
        <location evidence="1">Virion</location>
    </subcellularLocation>
</comment>
<dbReference type="EMBL" id="NOII01000002">
    <property type="protein sequence ID" value="OYD57876.1"/>
    <property type="molecule type" value="Genomic_DNA"/>
</dbReference>
<keyword evidence="2" id="KW-0175">Coiled coil</keyword>
<dbReference type="NCBIfam" id="TIGR01554">
    <property type="entry name" value="major_cap_HK97"/>
    <property type="match status" value="1"/>
</dbReference>
<dbReference type="InterPro" id="IPR024455">
    <property type="entry name" value="Phage_capsid"/>
</dbReference>
<comment type="caution">
    <text evidence="4">The sequence shown here is derived from an EMBL/GenBank/DDBJ whole genome shotgun (WGS) entry which is preliminary data.</text>
</comment>
<evidence type="ECO:0000256" key="1">
    <source>
        <dbReference type="ARBA" id="ARBA00004328"/>
    </source>
</evidence>
<feature type="coiled-coil region" evidence="2">
    <location>
        <begin position="4"/>
        <end position="53"/>
    </location>
</feature>
<organism evidence="4 5">
    <name type="scientific">Fictibacillus aquaticus</name>
    <dbReference type="NCBI Taxonomy" id="2021314"/>
    <lineage>
        <taxon>Bacteria</taxon>
        <taxon>Bacillati</taxon>
        <taxon>Bacillota</taxon>
        <taxon>Bacilli</taxon>
        <taxon>Bacillales</taxon>
        <taxon>Fictibacillaceae</taxon>
        <taxon>Fictibacillus</taxon>
    </lineage>
</organism>
<dbReference type="Pfam" id="PF05065">
    <property type="entry name" value="Phage_capsid"/>
    <property type="match status" value="1"/>
</dbReference>
<evidence type="ECO:0000256" key="2">
    <source>
        <dbReference type="SAM" id="Coils"/>
    </source>
</evidence>